<keyword evidence="2" id="KW-0808">Transferase</keyword>
<evidence type="ECO:0000256" key="1">
    <source>
        <dbReference type="SAM" id="MobiDB-lite"/>
    </source>
</evidence>
<accession>A0AAV4U979</accession>
<reference evidence="2 3" key="1">
    <citation type="submission" date="2021-06" db="EMBL/GenBank/DDBJ databases">
        <title>Caerostris extrusa draft genome.</title>
        <authorList>
            <person name="Kono N."/>
            <person name="Arakawa K."/>
        </authorList>
    </citation>
    <scope>NUCLEOTIDE SEQUENCE [LARGE SCALE GENOMIC DNA]</scope>
</reference>
<name>A0AAV4U979_CAEEX</name>
<protein>
    <submittedName>
        <fullName evidence="2">Tyrosine-protein kinase receptor</fullName>
    </submittedName>
</protein>
<keyword evidence="2" id="KW-0418">Kinase</keyword>
<keyword evidence="3" id="KW-1185">Reference proteome</keyword>
<feature type="region of interest" description="Disordered" evidence="1">
    <location>
        <begin position="82"/>
        <end position="102"/>
    </location>
</feature>
<organism evidence="2 3">
    <name type="scientific">Caerostris extrusa</name>
    <name type="common">Bark spider</name>
    <name type="synonym">Caerostris bankana</name>
    <dbReference type="NCBI Taxonomy" id="172846"/>
    <lineage>
        <taxon>Eukaryota</taxon>
        <taxon>Metazoa</taxon>
        <taxon>Ecdysozoa</taxon>
        <taxon>Arthropoda</taxon>
        <taxon>Chelicerata</taxon>
        <taxon>Arachnida</taxon>
        <taxon>Araneae</taxon>
        <taxon>Araneomorphae</taxon>
        <taxon>Entelegynae</taxon>
        <taxon>Araneoidea</taxon>
        <taxon>Araneidae</taxon>
        <taxon>Caerostris</taxon>
    </lineage>
</organism>
<comment type="caution">
    <text evidence="2">The sequence shown here is derived from an EMBL/GenBank/DDBJ whole genome shotgun (WGS) entry which is preliminary data.</text>
</comment>
<sequence>MDRVGHPICFQGAIRALVEPGSNPGDGSVIIVPAQSGCGCDHLCVYLDLDYNAYYCICPPPLTINIDGYSCNGHSGVNMSPNSSKYRKVPHPRDVSNQPLNSPDEQLSRLRAGVAGGMISENNPNYEFGGDTITERDLKTIHREHLTLLHALGQGAFGEVYEGTLKPGRRNASSSESEYFRLIVSLM</sequence>
<dbReference type="GO" id="GO:0016301">
    <property type="term" value="F:kinase activity"/>
    <property type="evidence" value="ECO:0007669"/>
    <property type="project" value="UniProtKB-KW"/>
</dbReference>
<dbReference type="AlphaFoldDB" id="A0AAV4U979"/>
<dbReference type="Gene3D" id="3.30.200.20">
    <property type="entry name" value="Phosphorylase Kinase, domain 1"/>
    <property type="match status" value="1"/>
</dbReference>
<dbReference type="EMBL" id="BPLR01012498">
    <property type="protein sequence ID" value="GIY54326.1"/>
    <property type="molecule type" value="Genomic_DNA"/>
</dbReference>
<keyword evidence="2" id="KW-0675">Receptor</keyword>
<dbReference type="Proteomes" id="UP001054945">
    <property type="component" value="Unassembled WGS sequence"/>
</dbReference>
<proteinExistence type="predicted"/>
<gene>
    <name evidence="2" type="primary">Alk</name>
    <name evidence="2" type="ORF">CEXT_667631</name>
</gene>
<evidence type="ECO:0000313" key="3">
    <source>
        <dbReference type="Proteomes" id="UP001054945"/>
    </source>
</evidence>
<evidence type="ECO:0000313" key="2">
    <source>
        <dbReference type="EMBL" id="GIY54326.1"/>
    </source>
</evidence>